<feature type="coiled-coil region" evidence="1">
    <location>
        <begin position="111"/>
        <end position="138"/>
    </location>
</feature>
<dbReference type="Pfam" id="PF13921">
    <property type="entry name" value="Myb_DNA-bind_6"/>
    <property type="match status" value="1"/>
</dbReference>
<proteinExistence type="predicted"/>
<dbReference type="PANTHER" id="PTHR41302">
    <property type="entry name" value="PRESPORE-SPECIFIC TRANSCRIPTIONAL REGULATOR RSFA-RELATED"/>
    <property type="match status" value="1"/>
</dbReference>
<dbReference type="EMBL" id="JBHTKL010000001">
    <property type="protein sequence ID" value="MFD1018068.1"/>
    <property type="molecule type" value="Genomic_DNA"/>
</dbReference>
<evidence type="ECO:0000313" key="2">
    <source>
        <dbReference type="EMBL" id="MFD1018068.1"/>
    </source>
</evidence>
<accession>A0ABW3L0F7</accession>
<name>A0ABW3L0F7_9BACI</name>
<reference evidence="3" key="1">
    <citation type="journal article" date="2019" name="Int. J. Syst. Evol. Microbiol.">
        <title>The Global Catalogue of Microorganisms (GCM) 10K type strain sequencing project: providing services to taxonomists for standard genome sequencing and annotation.</title>
        <authorList>
            <consortium name="The Broad Institute Genomics Platform"/>
            <consortium name="The Broad Institute Genome Sequencing Center for Infectious Disease"/>
            <person name="Wu L."/>
            <person name="Ma J."/>
        </authorList>
    </citation>
    <scope>NUCLEOTIDE SEQUENCE [LARGE SCALE GENOMIC DNA]</scope>
    <source>
        <strain evidence="3">CCUG 56607</strain>
    </source>
</reference>
<protein>
    <submittedName>
        <fullName evidence="2">RsfA family transcriptional regulator</fullName>
    </submittedName>
</protein>
<dbReference type="Proteomes" id="UP001596990">
    <property type="component" value="Unassembled WGS sequence"/>
</dbReference>
<sequence>MDLTRQDAWKEDEDLLLAETVLRCIRQGKTQLEGFKEVAEKLERTPAACGFRWNANVRKHYQRAIETAKSERKKRQIKEPAENKAQDAMSLDDAIWLLTSMKEKQHSADELPEIKTKLELLQEENKTLKRMLVRYQSAWEEVEKMMAWVVNEEKSLNR</sequence>
<comment type="caution">
    <text evidence="2">The sequence shown here is derived from an EMBL/GenBank/DDBJ whole genome shotgun (WGS) entry which is preliminary data.</text>
</comment>
<gene>
    <name evidence="2" type="ORF">ACFQ2J_02550</name>
</gene>
<keyword evidence="3" id="KW-1185">Reference proteome</keyword>
<dbReference type="RefSeq" id="WP_386056295.1">
    <property type="nucleotide sequence ID" value="NZ_JBHTKL010000001.1"/>
</dbReference>
<dbReference type="NCBIfam" id="TIGR02894">
    <property type="entry name" value="DNA_bind_RsfA"/>
    <property type="match status" value="1"/>
</dbReference>
<evidence type="ECO:0000313" key="3">
    <source>
        <dbReference type="Proteomes" id="UP001596990"/>
    </source>
</evidence>
<keyword evidence="1" id="KW-0175">Coiled coil</keyword>
<dbReference type="PANTHER" id="PTHR41302:SF2">
    <property type="entry name" value="PRESPORE SPECIFIC TRANSCRIPTIONAL ACTIVATOR RSFA"/>
    <property type="match status" value="1"/>
</dbReference>
<organism evidence="2 3">
    <name type="scientific">Thalassobacillus hwangdonensis</name>
    <dbReference type="NCBI Taxonomy" id="546108"/>
    <lineage>
        <taxon>Bacteria</taxon>
        <taxon>Bacillati</taxon>
        <taxon>Bacillota</taxon>
        <taxon>Bacilli</taxon>
        <taxon>Bacillales</taxon>
        <taxon>Bacillaceae</taxon>
        <taxon>Thalassobacillus</taxon>
    </lineage>
</organism>
<dbReference type="InterPro" id="IPR014243">
    <property type="entry name" value="RsfA-like"/>
</dbReference>
<evidence type="ECO:0000256" key="1">
    <source>
        <dbReference type="SAM" id="Coils"/>
    </source>
</evidence>